<gene>
    <name evidence="3" type="ORF">ABH943_008291</name>
</gene>
<feature type="region of interest" description="Disordered" evidence="1">
    <location>
        <begin position="204"/>
        <end position="257"/>
    </location>
</feature>
<evidence type="ECO:0000313" key="3">
    <source>
        <dbReference type="EMBL" id="MFK4448247.1"/>
    </source>
</evidence>
<feature type="compositionally biased region" description="Polar residues" evidence="1">
    <location>
        <begin position="212"/>
        <end position="222"/>
    </location>
</feature>
<dbReference type="EMBL" id="JBIYDN010000046">
    <property type="protein sequence ID" value="MFK4448247.1"/>
    <property type="molecule type" value="Genomic_DNA"/>
</dbReference>
<dbReference type="InterPro" id="IPR040677">
    <property type="entry name" value="LPD7"/>
</dbReference>
<organism evidence="3 4">
    <name type="scientific">Caballeronia udeis</name>
    <dbReference type="NCBI Taxonomy" id="1232866"/>
    <lineage>
        <taxon>Bacteria</taxon>
        <taxon>Pseudomonadati</taxon>
        <taxon>Pseudomonadota</taxon>
        <taxon>Betaproteobacteria</taxon>
        <taxon>Burkholderiales</taxon>
        <taxon>Burkholderiaceae</taxon>
        <taxon>Caballeronia</taxon>
    </lineage>
</organism>
<dbReference type="RefSeq" id="WP_404614396.1">
    <property type="nucleotide sequence ID" value="NZ_JBIYDN010000046.1"/>
</dbReference>
<feature type="region of interest" description="Disordered" evidence="1">
    <location>
        <begin position="311"/>
        <end position="348"/>
    </location>
</feature>
<dbReference type="Pfam" id="PF18821">
    <property type="entry name" value="LPD7"/>
    <property type="match status" value="1"/>
</dbReference>
<accession>A0ABW8MXZ7</accession>
<sequence length="348" mass="38234">MSETSLTESVAHDPLINVIERAPLPKEGGAGGTGESLDRAAAEAMDARLRREFDALRARLREQAMRNDPGQTQPADCRTQAADRASAPLGEVPVRVRKRYLRVGNQYFLKDAPYQMAFEDLGPYLVSQHSRPDVVESLVEMVKAKSWKRILVSGHEAFRREVWLQATLLGLQVSGYQPKAADLAHPSESRRELMSSRVAYAGEILPRANGTRRPTSGPQSERQLGRGAGRDSERESPADARAGSPAVSRTPHPGRFGDAVDAQRAMQMAVIVAAMRAQGFSDRSIGRVELHAGKLYDTFRAEGIRVPIPRVFDPKAPSMRLRAPRPAPGRPAEREIKRTPSGPEQPSL</sequence>
<comment type="caution">
    <text evidence="3">The sequence shown here is derived from an EMBL/GenBank/DDBJ whole genome shotgun (WGS) entry which is preliminary data.</text>
</comment>
<evidence type="ECO:0000259" key="2">
    <source>
        <dbReference type="Pfam" id="PF18821"/>
    </source>
</evidence>
<protein>
    <recommendedName>
        <fullName evidence="2">Large polyvalent protein-associated domain-containing protein</fullName>
    </recommendedName>
</protein>
<evidence type="ECO:0000313" key="4">
    <source>
        <dbReference type="Proteomes" id="UP001620514"/>
    </source>
</evidence>
<reference evidence="3 4" key="2">
    <citation type="submission" date="2024-11" db="EMBL/GenBank/DDBJ databases">
        <title>Using genomics to understand microbial adaptation to soil warming.</title>
        <authorList>
            <person name="Deangelis K.M. PhD."/>
        </authorList>
    </citation>
    <scope>NUCLEOTIDE SEQUENCE [LARGE SCALE GENOMIC DNA]</scope>
    <source>
        <strain evidence="3 4">GAS97</strain>
    </source>
</reference>
<evidence type="ECO:0000256" key="1">
    <source>
        <dbReference type="SAM" id="MobiDB-lite"/>
    </source>
</evidence>
<dbReference type="Proteomes" id="UP001620514">
    <property type="component" value="Unassembled WGS sequence"/>
</dbReference>
<proteinExistence type="predicted"/>
<feature type="compositionally biased region" description="Basic and acidic residues" evidence="1">
    <location>
        <begin position="228"/>
        <end position="238"/>
    </location>
</feature>
<feature type="domain" description="Large polyvalent protein-associated" evidence="2">
    <location>
        <begin position="96"/>
        <end position="182"/>
    </location>
</feature>
<keyword evidence="4" id="KW-1185">Reference proteome</keyword>
<name>A0ABW8MXZ7_9BURK</name>
<reference evidence="3 4" key="1">
    <citation type="submission" date="2024-10" db="EMBL/GenBank/DDBJ databases">
        <authorList>
            <person name="Deangelis K."/>
            <person name="Huntemann M."/>
            <person name="Clum A."/>
            <person name="Wang J."/>
            <person name="Palaniappan K."/>
            <person name="Ritter S."/>
            <person name="Chen I.-M."/>
            <person name="Stamatis D."/>
            <person name="Reddy T."/>
            <person name="O'Malley R."/>
            <person name="Daum C."/>
            <person name="Ng V."/>
            <person name="Ivanova N."/>
            <person name="Kyrpides N."/>
            <person name="Woyke T."/>
        </authorList>
    </citation>
    <scope>NUCLEOTIDE SEQUENCE [LARGE SCALE GENOMIC DNA]</scope>
    <source>
        <strain evidence="3 4">GAS97</strain>
    </source>
</reference>